<keyword evidence="3" id="KW-1185">Reference proteome</keyword>
<dbReference type="PROSITE" id="PS51257">
    <property type="entry name" value="PROKAR_LIPOPROTEIN"/>
    <property type="match status" value="1"/>
</dbReference>
<evidence type="ECO:0000313" key="3">
    <source>
        <dbReference type="Proteomes" id="UP001620514"/>
    </source>
</evidence>
<organism evidence="2 3">
    <name type="scientific">Caballeronia udeis</name>
    <dbReference type="NCBI Taxonomy" id="1232866"/>
    <lineage>
        <taxon>Bacteria</taxon>
        <taxon>Pseudomonadati</taxon>
        <taxon>Pseudomonadota</taxon>
        <taxon>Betaproteobacteria</taxon>
        <taxon>Burkholderiales</taxon>
        <taxon>Burkholderiaceae</taxon>
        <taxon>Caballeronia</taxon>
    </lineage>
</organism>
<keyword evidence="1" id="KW-0732">Signal</keyword>
<gene>
    <name evidence="2" type="ORF">ABH943_003752</name>
</gene>
<dbReference type="SUPFAM" id="SSF56935">
    <property type="entry name" value="Porins"/>
    <property type="match status" value="1"/>
</dbReference>
<accession>A0ABW8MJ74</accession>
<feature type="chain" id="PRO_5046677650" evidence="1">
    <location>
        <begin position="21"/>
        <end position="71"/>
    </location>
</feature>
<name>A0ABW8MJ74_9BURK</name>
<dbReference type="EMBL" id="JBIYDN010000011">
    <property type="protein sequence ID" value="MFK4443730.1"/>
    <property type="molecule type" value="Genomic_DNA"/>
</dbReference>
<feature type="signal peptide" evidence="1">
    <location>
        <begin position="1"/>
        <end position="20"/>
    </location>
</feature>
<comment type="caution">
    <text evidence="2">The sequence shown here is derived from an EMBL/GenBank/DDBJ whole genome shotgun (WGS) entry which is preliminary data.</text>
</comment>
<dbReference type="InterPro" id="IPR023614">
    <property type="entry name" value="Porin_dom_sf"/>
</dbReference>
<sequence length="71" mass="7583">MKRLITAGVCLASYSCLGHAQSAVSLFGIVDVGFVYNNNARGAKQYSMVAGSLKGNRWGCSAKRIWVVATK</sequence>
<proteinExistence type="predicted"/>
<protein>
    <submittedName>
        <fullName evidence="2">Porin</fullName>
    </submittedName>
</protein>
<dbReference type="Proteomes" id="UP001620514">
    <property type="component" value="Unassembled WGS sequence"/>
</dbReference>
<dbReference type="RefSeq" id="WP_404608536.1">
    <property type="nucleotide sequence ID" value="NZ_JBIYDN010000011.1"/>
</dbReference>
<evidence type="ECO:0000313" key="2">
    <source>
        <dbReference type="EMBL" id="MFK4443730.1"/>
    </source>
</evidence>
<evidence type="ECO:0000256" key="1">
    <source>
        <dbReference type="SAM" id="SignalP"/>
    </source>
</evidence>
<dbReference type="Gene3D" id="2.40.160.10">
    <property type="entry name" value="Porin"/>
    <property type="match status" value="1"/>
</dbReference>
<reference evidence="2 3" key="1">
    <citation type="submission" date="2024-11" db="EMBL/GenBank/DDBJ databases">
        <title>Using genomics to understand microbial adaptation to soil warming.</title>
        <authorList>
            <person name="Deangelis K.M. PhD."/>
        </authorList>
    </citation>
    <scope>NUCLEOTIDE SEQUENCE [LARGE SCALE GENOMIC DNA]</scope>
    <source>
        <strain evidence="2 3">GAS97</strain>
    </source>
</reference>